<comment type="similarity">
    <text evidence="1">Belongs to the nitroreductase family.</text>
</comment>
<keyword evidence="2" id="KW-0560">Oxidoreductase</keyword>
<protein>
    <submittedName>
        <fullName evidence="4">Nitroreductase</fullName>
    </submittedName>
</protein>
<feature type="domain" description="Nitroreductase" evidence="3">
    <location>
        <begin position="68"/>
        <end position="157"/>
    </location>
</feature>
<dbReference type="EMBL" id="SJZJ01000003">
    <property type="protein sequence ID" value="TCJ30524.1"/>
    <property type="molecule type" value="Genomic_DNA"/>
</dbReference>
<dbReference type="InterPro" id="IPR000415">
    <property type="entry name" value="Nitroreductase-like"/>
</dbReference>
<accession>A0A4R1CGP7</accession>
<dbReference type="PANTHER" id="PTHR43673:SF10">
    <property type="entry name" value="NADH DEHYDROGENASE_NAD(P)H NITROREDUCTASE XCC3605-RELATED"/>
    <property type="match status" value="1"/>
</dbReference>
<evidence type="ECO:0000256" key="2">
    <source>
        <dbReference type="ARBA" id="ARBA00023002"/>
    </source>
</evidence>
<evidence type="ECO:0000256" key="1">
    <source>
        <dbReference type="ARBA" id="ARBA00007118"/>
    </source>
</evidence>
<name>A0A4R1CGP7_9ACTN</name>
<dbReference type="Gene3D" id="3.40.109.10">
    <property type="entry name" value="NADH Oxidase"/>
    <property type="match status" value="1"/>
</dbReference>
<evidence type="ECO:0000259" key="3">
    <source>
        <dbReference type="Pfam" id="PF00881"/>
    </source>
</evidence>
<dbReference type="Proteomes" id="UP000295453">
    <property type="component" value="Unassembled WGS sequence"/>
</dbReference>
<reference evidence="4 5" key="1">
    <citation type="submission" date="2019-03" db="EMBL/GenBank/DDBJ databases">
        <authorList>
            <person name="Kim M.K.M."/>
        </authorList>
    </citation>
    <scope>NUCLEOTIDE SEQUENCE [LARGE SCALE GENOMIC DNA]</scope>
    <source>
        <strain evidence="4 5">18JY15-6</strain>
    </source>
</reference>
<dbReference type="AlphaFoldDB" id="A0A4R1CGP7"/>
<comment type="caution">
    <text evidence="4">The sequence shown here is derived from an EMBL/GenBank/DDBJ whole genome shotgun (WGS) entry which is preliminary data.</text>
</comment>
<feature type="domain" description="Nitroreductase" evidence="3">
    <location>
        <begin position="10"/>
        <end position="52"/>
    </location>
</feature>
<dbReference type="GO" id="GO:0016491">
    <property type="term" value="F:oxidoreductase activity"/>
    <property type="evidence" value="ECO:0007669"/>
    <property type="project" value="UniProtKB-KW"/>
</dbReference>
<gene>
    <name evidence="4" type="ORF">EPD65_02830</name>
</gene>
<sequence length="191" mass="20714">MPNADLTPYLRDRWSPRVFDPTHELAREDLHLLLEAARWAPSAGNTQRWAFLAGLRGDPTFTEFQTYLSKGNAGWVANVSAVIVVCFQTGAAPEDQETPYLDLAEYDAGQTAAHVTVQAASMGLHVHQFAGFDHQGVAEAFGVPDHWRVATGIGVGRIGDPATSEVHEKDRSGRKPLSEIAYAGTWGTSLG</sequence>
<dbReference type="PANTHER" id="PTHR43673">
    <property type="entry name" value="NAD(P)H NITROREDUCTASE YDGI-RELATED"/>
    <property type="match status" value="1"/>
</dbReference>
<dbReference type="OrthoDB" id="9802510at2"/>
<dbReference type="CDD" id="cd02138">
    <property type="entry name" value="TdsD-like"/>
    <property type="match status" value="1"/>
</dbReference>
<keyword evidence="5" id="KW-1185">Reference proteome</keyword>
<evidence type="ECO:0000313" key="5">
    <source>
        <dbReference type="Proteomes" id="UP000295453"/>
    </source>
</evidence>
<dbReference type="Pfam" id="PF00881">
    <property type="entry name" value="Nitroreductase"/>
    <property type="match status" value="2"/>
</dbReference>
<dbReference type="InterPro" id="IPR029479">
    <property type="entry name" value="Nitroreductase"/>
</dbReference>
<proteinExistence type="inferred from homology"/>
<organism evidence="4 5">
    <name type="scientific">Nocardioides jejuensis</name>
    <dbReference type="NCBI Taxonomy" id="2502782"/>
    <lineage>
        <taxon>Bacteria</taxon>
        <taxon>Bacillati</taxon>
        <taxon>Actinomycetota</taxon>
        <taxon>Actinomycetes</taxon>
        <taxon>Propionibacteriales</taxon>
        <taxon>Nocardioidaceae</taxon>
        <taxon>Nocardioides</taxon>
    </lineage>
</organism>
<dbReference type="SUPFAM" id="SSF55469">
    <property type="entry name" value="FMN-dependent nitroreductase-like"/>
    <property type="match status" value="1"/>
</dbReference>
<dbReference type="RefSeq" id="WP_131581649.1">
    <property type="nucleotide sequence ID" value="NZ_SJZJ01000003.1"/>
</dbReference>
<evidence type="ECO:0000313" key="4">
    <source>
        <dbReference type="EMBL" id="TCJ30524.1"/>
    </source>
</evidence>